<evidence type="ECO:0000313" key="8">
    <source>
        <dbReference type="Proteomes" id="UP000826651"/>
    </source>
</evidence>
<dbReference type="Pfam" id="PF17754">
    <property type="entry name" value="TetR_C_14"/>
    <property type="match status" value="1"/>
</dbReference>
<evidence type="ECO:0000256" key="3">
    <source>
        <dbReference type="ARBA" id="ARBA00023163"/>
    </source>
</evidence>
<organism evidence="7 8">
    <name type="scientific">Occultella gossypii</name>
    <dbReference type="NCBI Taxonomy" id="2800820"/>
    <lineage>
        <taxon>Bacteria</taxon>
        <taxon>Bacillati</taxon>
        <taxon>Actinomycetota</taxon>
        <taxon>Actinomycetes</taxon>
        <taxon>Micrococcales</taxon>
        <taxon>Ruaniaceae</taxon>
        <taxon>Occultella</taxon>
    </lineage>
</organism>
<evidence type="ECO:0000256" key="5">
    <source>
        <dbReference type="SAM" id="MobiDB-lite"/>
    </source>
</evidence>
<dbReference type="Pfam" id="PF00440">
    <property type="entry name" value="TetR_N"/>
    <property type="match status" value="1"/>
</dbReference>
<dbReference type="InterPro" id="IPR001647">
    <property type="entry name" value="HTH_TetR"/>
</dbReference>
<keyword evidence="3" id="KW-0804">Transcription</keyword>
<keyword evidence="2 4" id="KW-0238">DNA-binding</keyword>
<feature type="compositionally biased region" description="Low complexity" evidence="5">
    <location>
        <begin position="40"/>
        <end position="49"/>
    </location>
</feature>
<dbReference type="Proteomes" id="UP000826651">
    <property type="component" value="Unassembled WGS sequence"/>
</dbReference>
<dbReference type="PROSITE" id="PS50977">
    <property type="entry name" value="HTH_TETR_2"/>
    <property type="match status" value="1"/>
</dbReference>
<keyword evidence="1" id="KW-0805">Transcription regulation</keyword>
<dbReference type="PANTHER" id="PTHR30055">
    <property type="entry name" value="HTH-TYPE TRANSCRIPTIONAL REGULATOR RUTR"/>
    <property type="match status" value="1"/>
</dbReference>
<dbReference type="PRINTS" id="PR00455">
    <property type="entry name" value="HTHTETR"/>
</dbReference>
<protein>
    <submittedName>
        <fullName evidence="7">TetR family transcriptional regulator</fullName>
    </submittedName>
</protein>
<dbReference type="InterPro" id="IPR009057">
    <property type="entry name" value="Homeodomain-like_sf"/>
</dbReference>
<dbReference type="PANTHER" id="PTHR30055:SF234">
    <property type="entry name" value="HTH-TYPE TRANSCRIPTIONAL REGULATOR BETI"/>
    <property type="match status" value="1"/>
</dbReference>
<accession>A0ABS7S4V9</accession>
<dbReference type="Gene3D" id="1.10.10.60">
    <property type="entry name" value="Homeodomain-like"/>
    <property type="match status" value="1"/>
</dbReference>
<dbReference type="SUPFAM" id="SSF46689">
    <property type="entry name" value="Homeodomain-like"/>
    <property type="match status" value="1"/>
</dbReference>
<keyword evidence="8" id="KW-1185">Reference proteome</keyword>
<sequence>MGGVCIVTGLLPIRANGPPSDEACTHGAAATATAPPPGGPTLSPGRGSTNPTHTRTLVTNIARVGTRADTREALQRAALELFLANGYDATPTAAVARAAGVSEMTLFRHFASKEALLLDDPYDPQIAEAVAGRPAEERPMRAVVEGIRAAWRDVDPDDAAHLRTRLRIVAEAATLRGALERNSEATVAALTDALITRGVAASAARVAATAVIAGLSTALLDWARSDRDDLGAVLGRALDTLGGG</sequence>
<evidence type="ECO:0000259" key="6">
    <source>
        <dbReference type="PROSITE" id="PS50977"/>
    </source>
</evidence>
<dbReference type="InterPro" id="IPR050109">
    <property type="entry name" value="HTH-type_TetR-like_transc_reg"/>
</dbReference>
<evidence type="ECO:0000256" key="2">
    <source>
        <dbReference type="ARBA" id="ARBA00023125"/>
    </source>
</evidence>
<evidence type="ECO:0000256" key="4">
    <source>
        <dbReference type="PROSITE-ProRule" id="PRU00335"/>
    </source>
</evidence>
<dbReference type="EMBL" id="JAGSHT010000003">
    <property type="protein sequence ID" value="MBZ2195363.1"/>
    <property type="molecule type" value="Genomic_DNA"/>
</dbReference>
<evidence type="ECO:0000313" key="7">
    <source>
        <dbReference type="EMBL" id="MBZ2195363.1"/>
    </source>
</evidence>
<evidence type="ECO:0000256" key="1">
    <source>
        <dbReference type="ARBA" id="ARBA00023015"/>
    </source>
</evidence>
<reference evidence="7 8" key="1">
    <citation type="submission" date="2021-04" db="EMBL/GenBank/DDBJ databases">
        <title>Ruania sp. nov., isolated from sandy soil of mangrove forest.</title>
        <authorList>
            <person name="Ge X."/>
            <person name="Huang R."/>
            <person name="Liu W."/>
        </authorList>
    </citation>
    <scope>NUCLEOTIDE SEQUENCE [LARGE SCALE GENOMIC DNA]</scope>
    <source>
        <strain evidence="7 8">N2-46</strain>
    </source>
</reference>
<feature type="region of interest" description="Disordered" evidence="5">
    <location>
        <begin position="16"/>
        <end position="53"/>
    </location>
</feature>
<proteinExistence type="predicted"/>
<dbReference type="InterPro" id="IPR041347">
    <property type="entry name" value="MftR_C"/>
</dbReference>
<name>A0ABS7S4V9_9MICO</name>
<comment type="caution">
    <text evidence="7">The sequence shown here is derived from an EMBL/GenBank/DDBJ whole genome shotgun (WGS) entry which is preliminary data.</text>
</comment>
<dbReference type="Gene3D" id="1.10.357.10">
    <property type="entry name" value="Tetracycline Repressor, domain 2"/>
    <property type="match status" value="1"/>
</dbReference>
<feature type="DNA-binding region" description="H-T-H motif" evidence="4">
    <location>
        <begin position="91"/>
        <end position="110"/>
    </location>
</feature>
<gene>
    <name evidence="7" type="ORF">KCQ71_04320</name>
</gene>
<feature type="domain" description="HTH tetR-type" evidence="6">
    <location>
        <begin position="68"/>
        <end position="128"/>
    </location>
</feature>